<dbReference type="NCBIfam" id="TIGR01469">
    <property type="entry name" value="cobA_cysG_Cterm"/>
    <property type="match status" value="1"/>
</dbReference>
<comment type="pathway">
    <text evidence="11">Porphyrin-containing compound metabolism; siroheme biosynthesis; precorrin-2 from uroporphyrinogen III: step 1/1.</text>
</comment>
<comment type="caution">
    <text evidence="14">The sequence shown here is derived from an EMBL/GenBank/DDBJ whole genome shotgun (WGS) entry which is preliminary data.</text>
</comment>
<dbReference type="FunFam" id="3.30.950.10:FF:000001">
    <property type="entry name" value="Siroheme synthase"/>
    <property type="match status" value="1"/>
</dbReference>
<gene>
    <name evidence="14" type="primary">cobA</name>
    <name evidence="14" type="ORF">DXX94_01050</name>
</gene>
<dbReference type="InterPro" id="IPR050161">
    <property type="entry name" value="Siro_Cobalamin_biosynth"/>
</dbReference>
<keyword evidence="10" id="KW-0511">Multifunctional enzyme</keyword>
<dbReference type="InterPro" id="IPR006366">
    <property type="entry name" value="CobA/CysG_C"/>
</dbReference>
<dbReference type="Gene3D" id="3.30.950.10">
    <property type="entry name" value="Methyltransferase, Cobalt-precorrin-4 Transmethylase, Domain 2"/>
    <property type="match status" value="1"/>
</dbReference>
<keyword evidence="5 14" id="KW-0808">Transferase</keyword>
<dbReference type="GO" id="GO:0016491">
    <property type="term" value="F:oxidoreductase activity"/>
    <property type="evidence" value="ECO:0007669"/>
    <property type="project" value="UniProtKB-KW"/>
</dbReference>
<dbReference type="PANTHER" id="PTHR45790:SF1">
    <property type="entry name" value="SIROHEME SYNTHASE"/>
    <property type="match status" value="1"/>
</dbReference>
<dbReference type="SUPFAM" id="SSF53790">
    <property type="entry name" value="Tetrapyrrole methylase"/>
    <property type="match status" value="1"/>
</dbReference>
<dbReference type="InterPro" id="IPR014777">
    <property type="entry name" value="4pyrrole_Mease_sub1"/>
</dbReference>
<protein>
    <recommendedName>
        <fullName evidence="2">uroporphyrinogen-III C-methyltransferase</fullName>
        <ecNumber evidence="2">2.1.1.107</ecNumber>
    </recommendedName>
</protein>
<sequence>MQLSLFKTPLFWFRHQQKRRWAAKSVKNVAAGANTSDALANNVSKLTWLTRKLNQHKNSSSVLSTDKNSGQVVFVGAGAGDPELLTLKAVKALQQADIVLVDWLVNPEINALIPDHIERVFVGKKCGQHSVTQAEICQLLVDYAAQGKRVVRLKGGDPSIFARLAEETDVLSQANVPFQVIPGITAATGCAAYSGIPLTHRDCAQSVKFITAHGKQEEHECDWHLIAAEQSTLVFYMGLNRVQLICQRLISHGMAATMPIAVIDQGTSHTQKVVCKSLASMDAASDLADFQGPALIIVGKVVEKRVDVNLSLVDGEAPTISASAFEAA</sequence>
<evidence type="ECO:0000256" key="6">
    <source>
        <dbReference type="ARBA" id="ARBA00022691"/>
    </source>
</evidence>
<dbReference type="NCBIfam" id="NF004790">
    <property type="entry name" value="PRK06136.1"/>
    <property type="match status" value="1"/>
</dbReference>
<dbReference type="InterPro" id="IPR035996">
    <property type="entry name" value="4pyrrol_Methylase_sf"/>
</dbReference>
<dbReference type="Proteomes" id="UP000256899">
    <property type="component" value="Unassembled WGS sequence"/>
</dbReference>
<dbReference type="Pfam" id="PF00590">
    <property type="entry name" value="TP_methylase"/>
    <property type="match status" value="1"/>
</dbReference>
<keyword evidence="15" id="KW-1185">Reference proteome</keyword>
<evidence type="ECO:0000256" key="12">
    <source>
        <dbReference type="ARBA" id="ARBA00060548"/>
    </source>
</evidence>
<evidence type="ECO:0000256" key="7">
    <source>
        <dbReference type="ARBA" id="ARBA00023002"/>
    </source>
</evidence>
<dbReference type="GO" id="GO:0019354">
    <property type="term" value="P:siroheme biosynthetic process"/>
    <property type="evidence" value="ECO:0007669"/>
    <property type="project" value="UniProtKB-UniPathway"/>
</dbReference>
<proteinExistence type="inferred from homology"/>
<dbReference type="GO" id="GO:0032259">
    <property type="term" value="P:methylation"/>
    <property type="evidence" value="ECO:0007669"/>
    <property type="project" value="UniProtKB-KW"/>
</dbReference>
<comment type="similarity">
    <text evidence="1">Belongs to the precorrin methyltransferase family.</text>
</comment>
<evidence type="ECO:0000313" key="15">
    <source>
        <dbReference type="Proteomes" id="UP000256899"/>
    </source>
</evidence>
<organism evidence="14 15">
    <name type="scientific">Thalassotalea euphylliae</name>
    <dbReference type="NCBI Taxonomy" id="1655234"/>
    <lineage>
        <taxon>Bacteria</taxon>
        <taxon>Pseudomonadati</taxon>
        <taxon>Pseudomonadota</taxon>
        <taxon>Gammaproteobacteria</taxon>
        <taxon>Alteromonadales</taxon>
        <taxon>Colwelliaceae</taxon>
        <taxon>Thalassotalea</taxon>
    </lineage>
</organism>
<evidence type="ECO:0000256" key="2">
    <source>
        <dbReference type="ARBA" id="ARBA00012162"/>
    </source>
</evidence>
<keyword evidence="9" id="KW-0627">Porphyrin biosynthesis</keyword>
<dbReference type="RefSeq" id="WP_116013299.1">
    <property type="nucleotide sequence ID" value="NZ_QUOT01000001.1"/>
</dbReference>
<dbReference type="InterPro" id="IPR014776">
    <property type="entry name" value="4pyrrole_Mease_sub2"/>
</dbReference>
<dbReference type="EC" id="2.1.1.107" evidence="2"/>
<reference evidence="15" key="1">
    <citation type="submission" date="2018-08" db="EMBL/GenBank/DDBJ databases">
        <title>Thalassotalea euphylliae genome.</title>
        <authorList>
            <person name="Summers S."/>
            <person name="Rice S.A."/>
            <person name="Freckelton M.L."/>
            <person name="Nedved B.T."/>
            <person name="Hadfield M.G."/>
        </authorList>
    </citation>
    <scope>NUCLEOTIDE SEQUENCE [LARGE SCALE GENOMIC DNA]</scope>
    <source>
        <strain evidence="15">H3</strain>
    </source>
</reference>
<dbReference type="AlphaFoldDB" id="A0A3E0TXJ0"/>
<evidence type="ECO:0000259" key="13">
    <source>
        <dbReference type="Pfam" id="PF00590"/>
    </source>
</evidence>
<dbReference type="FunFam" id="3.40.1010.10:FF:000001">
    <property type="entry name" value="Siroheme synthase"/>
    <property type="match status" value="1"/>
</dbReference>
<dbReference type="GO" id="GO:0016829">
    <property type="term" value="F:lyase activity"/>
    <property type="evidence" value="ECO:0007669"/>
    <property type="project" value="UniProtKB-KW"/>
</dbReference>
<dbReference type="GO" id="GO:0004851">
    <property type="term" value="F:uroporphyrin-III C-methyltransferase activity"/>
    <property type="evidence" value="ECO:0007669"/>
    <property type="project" value="UniProtKB-EC"/>
</dbReference>
<keyword evidence="6" id="KW-0949">S-adenosyl-L-methionine</keyword>
<keyword evidence="8" id="KW-0456">Lyase</keyword>
<evidence type="ECO:0000256" key="5">
    <source>
        <dbReference type="ARBA" id="ARBA00022679"/>
    </source>
</evidence>
<name>A0A3E0TXJ0_9GAMM</name>
<evidence type="ECO:0000256" key="1">
    <source>
        <dbReference type="ARBA" id="ARBA00005879"/>
    </source>
</evidence>
<dbReference type="Gene3D" id="3.40.1010.10">
    <property type="entry name" value="Cobalt-precorrin-4 Transmethylase, Domain 1"/>
    <property type="match status" value="1"/>
</dbReference>
<dbReference type="GO" id="GO:0009236">
    <property type="term" value="P:cobalamin biosynthetic process"/>
    <property type="evidence" value="ECO:0007669"/>
    <property type="project" value="UniProtKB-KW"/>
</dbReference>
<evidence type="ECO:0000256" key="9">
    <source>
        <dbReference type="ARBA" id="ARBA00023244"/>
    </source>
</evidence>
<evidence type="ECO:0000256" key="4">
    <source>
        <dbReference type="ARBA" id="ARBA00022603"/>
    </source>
</evidence>
<comment type="pathway">
    <text evidence="12">Cofactor biosynthesis; adenosylcobalamin biosynthesis; precorrin-2 from uroporphyrinogen III: step 1/1.</text>
</comment>
<keyword evidence="4 14" id="KW-0489">Methyltransferase</keyword>
<dbReference type="EMBL" id="QUOT01000001">
    <property type="protein sequence ID" value="REL29421.1"/>
    <property type="molecule type" value="Genomic_DNA"/>
</dbReference>
<dbReference type="CDD" id="cd11642">
    <property type="entry name" value="SUMT"/>
    <property type="match status" value="1"/>
</dbReference>
<evidence type="ECO:0000256" key="10">
    <source>
        <dbReference type="ARBA" id="ARBA00023268"/>
    </source>
</evidence>
<keyword evidence="3" id="KW-0169">Cobalamin biosynthesis</keyword>
<evidence type="ECO:0000256" key="11">
    <source>
        <dbReference type="ARBA" id="ARBA00025705"/>
    </source>
</evidence>
<dbReference type="InterPro" id="IPR000878">
    <property type="entry name" value="4pyrrol_Mease"/>
</dbReference>
<feature type="domain" description="Tetrapyrrole methylase" evidence="13">
    <location>
        <begin position="72"/>
        <end position="279"/>
    </location>
</feature>
<dbReference type="UniPathway" id="UPA00262">
    <property type="reaction ID" value="UER00211"/>
</dbReference>
<evidence type="ECO:0000256" key="8">
    <source>
        <dbReference type="ARBA" id="ARBA00023239"/>
    </source>
</evidence>
<evidence type="ECO:0000256" key="3">
    <source>
        <dbReference type="ARBA" id="ARBA00022573"/>
    </source>
</evidence>
<keyword evidence="7" id="KW-0560">Oxidoreductase</keyword>
<evidence type="ECO:0000313" key="14">
    <source>
        <dbReference type="EMBL" id="REL29421.1"/>
    </source>
</evidence>
<accession>A0A3E0TXJ0</accession>
<dbReference type="PANTHER" id="PTHR45790">
    <property type="entry name" value="SIROHEME SYNTHASE-RELATED"/>
    <property type="match status" value="1"/>
</dbReference>